<keyword evidence="4" id="KW-1185">Reference proteome</keyword>
<sequence>MFTGRWAPPSTNPAAPAPAPSCEGHDGAMARSAPVVGGICRYGDQCQFTPGCRNPHPERLTQSDYNRQSEHMFHVGGPVWEQDVRHAEHKELGGAARRTQEKVHALGARLYLFRRDEHREREVRHRERVEALEEAGRGDARRMEERVEVLAVRLDNAGAKGDACGGMVNKVQQPERKALVAWLDNSEGKVDAGGERMEAMGALADPCMDRAWPDVAPIRGILCRYLLCASWLRGLLLSRSFRQVVCGVVVAVYLLLCICIKRPGQGVEIQGVEIHTTITASLVGPAPCGLADQPSPQRIDNHNPLNLKTATQGRVPFQPFSLVLSNQNGATGDLDSLPNKNNLQSIIKGPMPASCSGTCVVIAALTLIITVQALRIRG</sequence>
<protein>
    <submittedName>
        <fullName evidence="3">Uncharacterized protein</fullName>
    </submittedName>
</protein>
<evidence type="ECO:0000313" key="4">
    <source>
        <dbReference type="Proteomes" id="UP000246991"/>
    </source>
</evidence>
<dbReference type="Proteomes" id="UP000246991">
    <property type="component" value="Unassembled WGS sequence"/>
</dbReference>
<organism evidence="3 4">
    <name type="scientific">Tuber magnatum</name>
    <name type="common">white Piedmont truffle</name>
    <dbReference type="NCBI Taxonomy" id="42249"/>
    <lineage>
        <taxon>Eukaryota</taxon>
        <taxon>Fungi</taxon>
        <taxon>Dikarya</taxon>
        <taxon>Ascomycota</taxon>
        <taxon>Pezizomycotina</taxon>
        <taxon>Pezizomycetes</taxon>
        <taxon>Pezizales</taxon>
        <taxon>Tuberaceae</taxon>
        <taxon>Tuber</taxon>
    </lineage>
</organism>
<evidence type="ECO:0000256" key="1">
    <source>
        <dbReference type="SAM" id="Coils"/>
    </source>
</evidence>
<feature type="region of interest" description="Disordered" evidence="2">
    <location>
        <begin position="1"/>
        <end position="26"/>
    </location>
</feature>
<dbReference type="EMBL" id="PYWC01000025">
    <property type="protein sequence ID" value="PWW77252.1"/>
    <property type="molecule type" value="Genomic_DNA"/>
</dbReference>
<evidence type="ECO:0000256" key="2">
    <source>
        <dbReference type="SAM" id="MobiDB-lite"/>
    </source>
</evidence>
<proteinExistence type="predicted"/>
<feature type="coiled-coil region" evidence="1">
    <location>
        <begin position="115"/>
        <end position="160"/>
    </location>
</feature>
<reference evidence="3 4" key="1">
    <citation type="submission" date="2018-03" db="EMBL/GenBank/DDBJ databases">
        <title>Genomes of Pezizomycetes fungi and the evolution of truffles.</title>
        <authorList>
            <person name="Murat C."/>
            <person name="Payen T."/>
            <person name="Noel B."/>
            <person name="Kuo A."/>
            <person name="Martin F.M."/>
        </authorList>
    </citation>
    <scope>NUCLEOTIDE SEQUENCE [LARGE SCALE GENOMIC DNA]</scope>
    <source>
        <strain evidence="3">091103-1</strain>
    </source>
</reference>
<keyword evidence="1" id="KW-0175">Coiled coil</keyword>
<name>A0A317SS30_9PEZI</name>
<dbReference type="AlphaFoldDB" id="A0A317SS30"/>
<comment type="caution">
    <text evidence="3">The sequence shown here is derived from an EMBL/GenBank/DDBJ whole genome shotgun (WGS) entry which is preliminary data.</text>
</comment>
<accession>A0A317SS30</accession>
<gene>
    <name evidence="3" type="ORF">C7212DRAFT_351166</name>
</gene>
<evidence type="ECO:0000313" key="3">
    <source>
        <dbReference type="EMBL" id="PWW77252.1"/>
    </source>
</evidence>